<dbReference type="PANTHER" id="PTHR43053:SF4">
    <property type="entry name" value="MYOGENESIS-REGULATING GLYCOSIDASE"/>
    <property type="match status" value="1"/>
</dbReference>
<dbReference type="Pfam" id="PF13802">
    <property type="entry name" value="Gal_mutarotas_2"/>
    <property type="match status" value="1"/>
</dbReference>
<dbReference type="InterPro" id="IPR050985">
    <property type="entry name" value="Alpha-glycosidase_related"/>
</dbReference>
<accession>A0ABP0CSD3</accession>
<evidence type="ECO:0000313" key="8">
    <source>
        <dbReference type="EMBL" id="CAK7234450.1"/>
    </source>
</evidence>
<evidence type="ECO:0000256" key="1">
    <source>
        <dbReference type="ARBA" id="ARBA00007806"/>
    </source>
</evidence>
<dbReference type="InterPro" id="IPR000322">
    <property type="entry name" value="Glyco_hydro_31_TIM"/>
</dbReference>
<keyword evidence="3 4" id="KW-0326">Glycosidase</keyword>
<comment type="similarity">
    <text evidence="1 4">Belongs to the glycosyl hydrolase 31 family.</text>
</comment>
<keyword evidence="9" id="KW-1185">Reference proteome</keyword>
<dbReference type="NCBIfam" id="NF007940">
    <property type="entry name" value="PRK10658.1"/>
    <property type="match status" value="1"/>
</dbReference>
<feature type="domain" description="Glycoside hydrolase family 31 N-terminal" evidence="6">
    <location>
        <begin position="54"/>
        <end position="245"/>
    </location>
</feature>
<dbReference type="Proteomes" id="UP001642405">
    <property type="component" value="Unassembled WGS sequence"/>
</dbReference>
<name>A0ABP0CSD3_9PEZI</name>
<evidence type="ECO:0008006" key="10">
    <source>
        <dbReference type="Google" id="ProtNLM"/>
    </source>
</evidence>
<feature type="domain" description="Glycoside hydrolase family 31 TIM barrel" evidence="5">
    <location>
        <begin position="292"/>
        <end position="614"/>
    </location>
</feature>
<feature type="domain" description="Glycosyl hydrolase family 31 C-terminal" evidence="7">
    <location>
        <begin position="629"/>
        <end position="710"/>
    </location>
</feature>
<dbReference type="Pfam" id="PF01055">
    <property type="entry name" value="Glyco_hydro_31_2nd"/>
    <property type="match status" value="1"/>
</dbReference>
<dbReference type="InterPro" id="IPR048395">
    <property type="entry name" value="Glyco_hydro_31_C"/>
</dbReference>
<organism evidence="8 9">
    <name type="scientific">Sporothrix curviconia</name>
    <dbReference type="NCBI Taxonomy" id="1260050"/>
    <lineage>
        <taxon>Eukaryota</taxon>
        <taxon>Fungi</taxon>
        <taxon>Dikarya</taxon>
        <taxon>Ascomycota</taxon>
        <taxon>Pezizomycotina</taxon>
        <taxon>Sordariomycetes</taxon>
        <taxon>Sordariomycetidae</taxon>
        <taxon>Ophiostomatales</taxon>
        <taxon>Ophiostomataceae</taxon>
        <taxon>Sporothrix</taxon>
    </lineage>
</organism>
<dbReference type="SUPFAM" id="SSF51011">
    <property type="entry name" value="Glycosyl hydrolase domain"/>
    <property type="match status" value="1"/>
</dbReference>
<evidence type="ECO:0000256" key="2">
    <source>
        <dbReference type="ARBA" id="ARBA00022801"/>
    </source>
</evidence>
<dbReference type="CDD" id="cd06593">
    <property type="entry name" value="GH31_xylosidase_YicI"/>
    <property type="match status" value="1"/>
</dbReference>
<evidence type="ECO:0000259" key="5">
    <source>
        <dbReference type="Pfam" id="PF01055"/>
    </source>
</evidence>
<dbReference type="SUPFAM" id="SSF74650">
    <property type="entry name" value="Galactose mutarotase-like"/>
    <property type="match status" value="1"/>
</dbReference>
<gene>
    <name evidence="8" type="ORF">SCUCBS95973_008940</name>
</gene>
<protein>
    <recommendedName>
        <fullName evidence="10">Alpha-D-xyloside xylohydrolase</fullName>
    </recommendedName>
</protein>
<proteinExistence type="inferred from homology"/>
<comment type="caution">
    <text evidence="8">The sequence shown here is derived from an EMBL/GenBank/DDBJ whole genome shotgun (WGS) entry which is preliminary data.</text>
</comment>
<dbReference type="EMBL" id="CAWUHB010000085">
    <property type="protein sequence ID" value="CAK7234450.1"/>
    <property type="molecule type" value="Genomic_DNA"/>
</dbReference>
<dbReference type="PANTHER" id="PTHR43053">
    <property type="entry name" value="GLYCOSIDASE FAMILY 31"/>
    <property type="match status" value="1"/>
</dbReference>
<evidence type="ECO:0000259" key="6">
    <source>
        <dbReference type="Pfam" id="PF13802"/>
    </source>
</evidence>
<evidence type="ECO:0000256" key="4">
    <source>
        <dbReference type="RuleBase" id="RU361185"/>
    </source>
</evidence>
<dbReference type="Gene3D" id="3.20.20.80">
    <property type="entry name" value="Glycosidases"/>
    <property type="match status" value="1"/>
</dbReference>
<dbReference type="InterPro" id="IPR025887">
    <property type="entry name" value="Glyco_hydro_31_N_dom"/>
</dbReference>
<dbReference type="Pfam" id="PF21365">
    <property type="entry name" value="Glyco_hydro_31_3rd"/>
    <property type="match status" value="1"/>
</dbReference>
<dbReference type="InterPro" id="IPR013780">
    <property type="entry name" value="Glyco_hydro_b"/>
</dbReference>
<evidence type="ECO:0000313" key="9">
    <source>
        <dbReference type="Proteomes" id="UP001642405"/>
    </source>
</evidence>
<evidence type="ECO:0000259" key="7">
    <source>
        <dbReference type="Pfam" id="PF21365"/>
    </source>
</evidence>
<sequence>MKIRDGMWHTAEGLDVRYAEEIYETTTTPRGVRLLCPTGKIRSRGDTLNQPTVTLTIEAEADGILSVEAVHWEGARRAGPDFELFPAGRPAVAAEVTTSPKTITVASGSVAATVTTHDDDGEHVFGVRFHPTASTGASSNSSQRTLTALSHRSVGFAIRPAMSNPQQMEDMRDKQHYLFSQTDLGVGESIHGLGERFGAFNKVGQQVELWNADGGTSSEQAYKNIPFFLSSRGYGVFLDTPDRVELEVGSARCSRVEALVQGQRLKWYLLYGPTPRDVLRRYALLTGQPLPLPPWSFGLWLSTSFTTNYDEATVQGFLTGMRDRGVAVDVFHFDCFWMRAFAWTDFVFDAERFPDPAGQIARLKEAGLCRKVCVWMNPYIAQNGAAFAYAADKGYLLRRTNGDIWQWDLWQAGMALVDFTNPAACTWYAACLNKLFDLGVDAIKTDFGERIPVRDVQWHDAARHADPSRMHNYYTLLYNRVVYEALTARFGAGQGVLFARSATAGSQRFPLHWGGDCESTSVAMAESLRGGLSLGLSGFAFWSVDIGGFEGSPPPGIYKRWVAFGLLCSHSRLHGSNSYRVPWTIDGDNRSPAGATATLARWTALKRRLLPYLLAQAAASVAAGLPLSVRATCIDYPDDPTAWTLDRQFFVGDSLLAAPVFEENGEVDFYLPRGRWTGFFTNQVRTGPGWFRERHGFGSMPLYVRDNTILVLGAAASADSSSIASAGGRSAVYDYAHDAEVVTYGVQPGARAAVVAADGTVCGTLVVDSEGSLQGTDALTGAWKHSKDERVLDDTTIADEIVDLTV</sequence>
<dbReference type="Gene3D" id="2.60.40.1180">
    <property type="entry name" value="Golgi alpha-mannosidase II"/>
    <property type="match status" value="1"/>
</dbReference>
<dbReference type="Gene3D" id="2.60.40.1760">
    <property type="entry name" value="glycosyl hydrolase (family 31)"/>
    <property type="match status" value="1"/>
</dbReference>
<keyword evidence="2 4" id="KW-0378">Hydrolase</keyword>
<dbReference type="CDD" id="cd14752">
    <property type="entry name" value="GH31_N"/>
    <property type="match status" value="1"/>
</dbReference>
<reference evidence="8 9" key="1">
    <citation type="submission" date="2024-01" db="EMBL/GenBank/DDBJ databases">
        <authorList>
            <person name="Allen C."/>
            <person name="Tagirdzhanova G."/>
        </authorList>
    </citation>
    <scope>NUCLEOTIDE SEQUENCE [LARGE SCALE GENOMIC DNA]</scope>
</reference>
<evidence type="ECO:0000256" key="3">
    <source>
        <dbReference type="ARBA" id="ARBA00023295"/>
    </source>
</evidence>
<dbReference type="InterPro" id="IPR011013">
    <property type="entry name" value="Gal_mutarotase_sf_dom"/>
</dbReference>
<dbReference type="InterPro" id="IPR017853">
    <property type="entry name" value="GH"/>
</dbReference>
<dbReference type="SUPFAM" id="SSF51445">
    <property type="entry name" value="(Trans)glycosidases"/>
    <property type="match status" value="1"/>
</dbReference>